<dbReference type="InterPro" id="IPR023346">
    <property type="entry name" value="Lysozyme-like_dom_sf"/>
</dbReference>
<dbReference type="Gene3D" id="1.10.3810.10">
    <property type="entry name" value="Biosynthetic peptidoglycan transglycosylase-like"/>
    <property type="match status" value="1"/>
</dbReference>
<evidence type="ECO:0000256" key="3">
    <source>
        <dbReference type="ARBA" id="ARBA00022645"/>
    </source>
</evidence>
<feature type="domain" description="Penicillin-binding protein transpeptidase" evidence="15">
    <location>
        <begin position="363"/>
        <end position="648"/>
    </location>
</feature>
<keyword evidence="8" id="KW-0133">Cell shape</keyword>
<dbReference type="PANTHER" id="PTHR32282">
    <property type="entry name" value="BINDING PROTEIN TRANSPEPTIDASE, PUTATIVE-RELATED"/>
    <property type="match status" value="1"/>
</dbReference>
<evidence type="ECO:0000256" key="9">
    <source>
        <dbReference type="ARBA" id="ARBA00022984"/>
    </source>
</evidence>
<dbReference type="GO" id="GO:0008658">
    <property type="term" value="F:penicillin binding"/>
    <property type="evidence" value="ECO:0007669"/>
    <property type="project" value="InterPro"/>
</dbReference>
<evidence type="ECO:0000256" key="7">
    <source>
        <dbReference type="ARBA" id="ARBA00022801"/>
    </source>
</evidence>
<sequence>MIRARRLHKLMTIVLAGVLAGLALAVAALPAALVFGIGVRGITEPWSELPASLLTPPTAQRSTLYANDGRTLITSFYTEDRVDVPLAQVAATMRQAVVAAEDVRFYEHKGVDPRGVIRAFTANRRDGAPRQGASTLTMQYVRNVLAGDPNLTEEQRAKATEVTLTRKIKEMRYALAVERELSKDQILAGYLNIAYFGAGAYGVGAASKRYFSKSPAKLTLAESALLAGLVRSPDTDDPINGDADAALARRAYVLDRMVETGQVTPEAAEAAKAEPLTLKPSATPNDCTAVPQDHNDWGFFCDWFTRWWSEQPAFGATADERQRTLRRGGFRIVTSLDPAVQRTATEQVLDVYDVDDPRAAPTAVVQPGTGRVLALAVNRNYSVEENPQGWRNRPNTVNQLVAGGGAITGYQAGSTFKIFAVLAALEAGLPLDTLFDAPPRIVTRFPVTGGPADCRGRWCPVNADPVGMDGYRTMWDAFGRSVNTYFAWLTERVGADRVVEMAERLGIRLRAESDAKMARYGARDWGPFTLGVAATTPLDLAGAYAAVAAEGIWCAPTPVVRILDAAGREVAAGRPDCRQVLDTDVARGAADAARCPVGDQSMYGGCAGGTAQDLRGRLGRPVAGKTGSSEGNGTETVVAFTPQLAVASIAANPDDPRDAVGREVQARLVDLVGRTLYDTLQGQPVRDFVPPSESVARHATAPRAGN</sequence>
<accession>A0A0D0WXA3</accession>
<dbReference type="AlphaFoldDB" id="A0A0D0WXA3"/>
<reference evidence="17 18" key="1">
    <citation type="submission" date="2015-01" db="EMBL/GenBank/DDBJ databases">
        <title>Sequencing and annotation of Micromonospora carbonacea strain JXNU-1 genome.</title>
        <authorList>
            <person name="Long Z."/>
            <person name="Huang Y."/>
            <person name="Jiang Y."/>
        </authorList>
    </citation>
    <scope>NUCLEOTIDE SEQUENCE [LARGE SCALE GENOMIC DNA]</scope>
    <source>
        <strain evidence="17 18">JXNU-1</strain>
    </source>
</reference>
<dbReference type="EMBL" id="JXSX01000002">
    <property type="protein sequence ID" value="KIR63254.1"/>
    <property type="molecule type" value="Genomic_DNA"/>
</dbReference>
<dbReference type="Gene3D" id="3.40.710.10">
    <property type="entry name" value="DD-peptidase/beta-lactamase superfamily"/>
    <property type="match status" value="1"/>
</dbReference>
<evidence type="ECO:0000256" key="11">
    <source>
        <dbReference type="ARBA" id="ARBA00023316"/>
    </source>
</evidence>
<evidence type="ECO:0000256" key="12">
    <source>
        <dbReference type="ARBA" id="ARBA00034000"/>
    </source>
</evidence>
<evidence type="ECO:0000256" key="2">
    <source>
        <dbReference type="ARBA" id="ARBA00007739"/>
    </source>
</evidence>
<feature type="region of interest" description="Disordered" evidence="14">
    <location>
        <begin position="684"/>
        <end position="706"/>
    </location>
</feature>
<evidence type="ECO:0000256" key="8">
    <source>
        <dbReference type="ARBA" id="ARBA00022960"/>
    </source>
</evidence>
<dbReference type="Pfam" id="PF00905">
    <property type="entry name" value="Transpeptidase"/>
    <property type="match status" value="1"/>
</dbReference>
<comment type="similarity">
    <text evidence="1">In the C-terminal section; belongs to the transpeptidase family.</text>
</comment>
<protein>
    <submittedName>
        <fullName evidence="17">Glycosyl transferase</fullName>
    </submittedName>
</protein>
<evidence type="ECO:0000256" key="13">
    <source>
        <dbReference type="ARBA" id="ARBA00049902"/>
    </source>
</evidence>
<dbReference type="OrthoDB" id="9766909at2"/>
<keyword evidence="3" id="KW-0121">Carboxypeptidase</keyword>
<dbReference type="GO" id="GO:0009002">
    <property type="term" value="F:serine-type D-Ala-D-Ala carboxypeptidase activity"/>
    <property type="evidence" value="ECO:0007669"/>
    <property type="project" value="UniProtKB-EC"/>
</dbReference>
<dbReference type="RefSeq" id="WP_043966040.1">
    <property type="nucleotide sequence ID" value="NZ_JBEZEN010000014.1"/>
</dbReference>
<dbReference type="GO" id="GO:0006508">
    <property type="term" value="P:proteolysis"/>
    <property type="evidence" value="ECO:0007669"/>
    <property type="project" value="UniProtKB-KW"/>
</dbReference>
<dbReference type="InterPro" id="IPR001264">
    <property type="entry name" value="Glyco_trans_51"/>
</dbReference>
<keyword evidence="6 17" id="KW-0808">Transferase</keyword>
<dbReference type="Proteomes" id="UP000032254">
    <property type="component" value="Unassembled WGS sequence"/>
</dbReference>
<proteinExistence type="inferred from homology"/>
<dbReference type="GO" id="GO:0030288">
    <property type="term" value="C:outer membrane-bounded periplasmic space"/>
    <property type="evidence" value="ECO:0007669"/>
    <property type="project" value="TreeGrafter"/>
</dbReference>
<dbReference type="SUPFAM" id="SSF53955">
    <property type="entry name" value="Lysozyme-like"/>
    <property type="match status" value="1"/>
</dbReference>
<dbReference type="InterPro" id="IPR050396">
    <property type="entry name" value="Glycosyltr_51/Transpeptidase"/>
</dbReference>
<comment type="caution">
    <text evidence="17">The sequence shown here is derived from an EMBL/GenBank/DDBJ whole genome shotgun (WGS) entry which is preliminary data.</text>
</comment>
<evidence type="ECO:0000256" key="5">
    <source>
        <dbReference type="ARBA" id="ARBA00022676"/>
    </source>
</evidence>
<dbReference type="FunFam" id="1.10.3810.10:FF:000001">
    <property type="entry name" value="Penicillin-binding protein 1A"/>
    <property type="match status" value="1"/>
</dbReference>
<name>A0A0D0WXA3_9ACTN</name>
<dbReference type="PATRIC" id="fig|47853.6.peg.4308"/>
<evidence type="ECO:0000313" key="17">
    <source>
        <dbReference type="EMBL" id="KIR63254.1"/>
    </source>
</evidence>
<dbReference type="GeneID" id="301306456"/>
<comment type="similarity">
    <text evidence="2">In the N-terminal section; belongs to the glycosyltransferase 51 family.</text>
</comment>
<dbReference type="InterPro" id="IPR012338">
    <property type="entry name" value="Beta-lactam/transpept-like"/>
</dbReference>
<keyword evidence="11" id="KW-0961">Cell wall biogenesis/degradation</keyword>
<evidence type="ECO:0000259" key="16">
    <source>
        <dbReference type="Pfam" id="PF00912"/>
    </source>
</evidence>
<dbReference type="PANTHER" id="PTHR32282:SF33">
    <property type="entry name" value="PEPTIDOGLYCAN GLYCOSYLTRANSFERASE"/>
    <property type="match status" value="1"/>
</dbReference>
<keyword evidence="4" id="KW-0645">Protease</keyword>
<dbReference type="GO" id="GO:0008360">
    <property type="term" value="P:regulation of cell shape"/>
    <property type="evidence" value="ECO:0007669"/>
    <property type="project" value="UniProtKB-KW"/>
</dbReference>
<dbReference type="SUPFAM" id="SSF56601">
    <property type="entry name" value="beta-lactamase/transpeptidase-like"/>
    <property type="match status" value="1"/>
</dbReference>
<keyword evidence="7" id="KW-0378">Hydrolase</keyword>
<feature type="domain" description="Glycosyl transferase family 51" evidence="16">
    <location>
        <begin position="72"/>
        <end position="257"/>
    </location>
</feature>
<evidence type="ECO:0000256" key="4">
    <source>
        <dbReference type="ARBA" id="ARBA00022670"/>
    </source>
</evidence>
<comment type="catalytic activity">
    <reaction evidence="13">
        <text>[GlcNAc-(1-&gt;4)-Mur2Ac(oyl-L-Ala-gamma-D-Glu-L-Lys-D-Ala-D-Ala)](n)-di-trans,octa-cis-undecaprenyl diphosphate + beta-D-GlcNAc-(1-&gt;4)-Mur2Ac(oyl-L-Ala-gamma-D-Glu-L-Lys-D-Ala-D-Ala)-di-trans,octa-cis-undecaprenyl diphosphate = [GlcNAc-(1-&gt;4)-Mur2Ac(oyl-L-Ala-gamma-D-Glu-L-Lys-D-Ala-D-Ala)](n+1)-di-trans,octa-cis-undecaprenyl diphosphate + di-trans,octa-cis-undecaprenyl diphosphate + H(+)</text>
        <dbReference type="Rhea" id="RHEA:23708"/>
        <dbReference type="Rhea" id="RHEA-COMP:9602"/>
        <dbReference type="Rhea" id="RHEA-COMP:9603"/>
        <dbReference type="ChEBI" id="CHEBI:15378"/>
        <dbReference type="ChEBI" id="CHEBI:58405"/>
        <dbReference type="ChEBI" id="CHEBI:60033"/>
        <dbReference type="ChEBI" id="CHEBI:78435"/>
        <dbReference type="EC" id="2.4.99.28"/>
    </reaction>
</comment>
<dbReference type="GO" id="GO:0009252">
    <property type="term" value="P:peptidoglycan biosynthetic process"/>
    <property type="evidence" value="ECO:0007669"/>
    <property type="project" value="UniProtKB-KW"/>
</dbReference>
<dbReference type="GO" id="GO:0008955">
    <property type="term" value="F:peptidoglycan glycosyltransferase activity"/>
    <property type="evidence" value="ECO:0007669"/>
    <property type="project" value="UniProtKB-EC"/>
</dbReference>
<evidence type="ECO:0000256" key="10">
    <source>
        <dbReference type="ARBA" id="ARBA00023268"/>
    </source>
</evidence>
<keyword evidence="10" id="KW-0511">Multifunctional enzyme</keyword>
<gene>
    <name evidence="17" type="ORF">TK50_20605</name>
</gene>
<evidence type="ECO:0000259" key="15">
    <source>
        <dbReference type="Pfam" id="PF00905"/>
    </source>
</evidence>
<evidence type="ECO:0000256" key="6">
    <source>
        <dbReference type="ARBA" id="ARBA00022679"/>
    </source>
</evidence>
<dbReference type="GO" id="GO:0071555">
    <property type="term" value="P:cell wall organization"/>
    <property type="evidence" value="ECO:0007669"/>
    <property type="project" value="UniProtKB-KW"/>
</dbReference>
<evidence type="ECO:0000256" key="14">
    <source>
        <dbReference type="SAM" id="MobiDB-lite"/>
    </source>
</evidence>
<keyword evidence="9" id="KW-0573">Peptidoglycan synthesis</keyword>
<comment type="catalytic activity">
    <reaction evidence="12">
        <text>Preferential cleavage: (Ac)2-L-Lys-D-Ala-|-D-Ala. Also transpeptidation of peptidyl-alanyl moieties that are N-acyl substituents of D-alanine.</text>
        <dbReference type="EC" id="3.4.16.4"/>
    </reaction>
</comment>
<evidence type="ECO:0000256" key="1">
    <source>
        <dbReference type="ARBA" id="ARBA00007090"/>
    </source>
</evidence>
<keyword evidence="18" id="KW-1185">Reference proteome</keyword>
<organism evidence="17 18">
    <name type="scientific">Micromonospora haikouensis</name>
    <dbReference type="NCBI Taxonomy" id="686309"/>
    <lineage>
        <taxon>Bacteria</taxon>
        <taxon>Bacillati</taxon>
        <taxon>Actinomycetota</taxon>
        <taxon>Actinomycetes</taxon>
        <taxon>Micromonosporales</taxon>
        <taxon>Micromonosporaceae</taxon>
        <taxon>Micromonospora</taxon>
    </lineage>
</organism>
<keyword evidence="5" id="KW-0328">Glycosyltransferase</keyword>
<dbReference type="InterPro" id="IPR036950">
    <property type="entry name" value="PBP_transglycosylase"/>
</dbReference>
<dbReference type="Pfam" id="PF00912">
    <property type="entry name" value="Transgly"/>
    <property type="match status" value="1"/>
</dbReference>
<evidence type="ECO:0000313" key="18">
    <source>
        <dbReference type="Proteomes" id="UP000032254"/>
    </source>
</evidence>
<dbReference type="InterPro" id="IPR001460">
    <property type="entry name" value="PCN-bd_Tpept"/>
</dbReference>